<dbReference type="Gene3D" id="1.20.1640.10">
    <property type="entry name" value="Multidrug efflux transporter AcrB transmembrane domain"/>
    <property type="match status" value="2"/>
</dbReference>
<feature type="transmembrane region" description="Helical" evidence="8">
    <location>
        <begin position="581"/>
        <end position="600"/>
    </location>
</feature>
<dbReference type="GO" id="GO:0005886">
    <property type="term" value="C:plasma membrane"/>
    <property type="evidence" value="ECO:0007669"/>
    <property type="project" value="UniProtKB-SubCell"/>
</dbReference>
<comment type="similarity">
    <text evidence="2">Belongs to the resistance-nodulation-cell division (RND) (TC 2.A.6) family. MmpL subfamily.</text>
</comment>
<feature type="transmembrane region" description="Helical" evidence="8">
    <location>
        <begin position="262"/>
        <end position="282"/>
    </location>
</feature>
<feature type="transmembrane region" description="Helical" evidence="8">
    <location>
        <begin position="232"/>
        <end position="250"/>
    </location>
</feature>
<dbReference type="PANTHER" id="PTHR33406:SF11">
    <property type="entry name" value="MEMBRANE PROTEIN SCO6666-RELATED"/>
    <property type="match status" value="1"/>
</dbReference>
<feature type="region of interest" description="Disordered" evidence="7">
    <location>
        <begin position="780"/>
        <end position="1228"/>
    </location>
</feature>
<evidence type="ECO:0000256" key="6">
    <source>
        <dbReference type="ARBA" id="ARBA00023136"/>
    </source>
</evidence>
<dbReference type="SUPFAM" id="SSF82866">
    <property type="entry name" value="Multidrug efflux transporter AcrB transmembrane domain"/>
    <property type="match status" value="2"/>
</dbReference>
<feature type="transmembrane region" description="Helical" evidence="8">
    <location>
        <begin position="396"/>
        <end position="416"/>
    </location>
</feature>
<feature type="transmembrane region" description="Helical" evidence="8">
    <location>
        <begin position="552"/>
        <end position="575"/>
    </location>
</feature>
<feature type="compositionally biased region" description="Polar residues" evidence="7">
    <location>
        <begin position="955"/>
        <end position="967"/>
    </location>
</feature>
<accession>A0A857KFP1</accession>
<dbReference type="InterPro" id="IPR004869">
    <property type="entry name" value="MMPL_dom"/>
</dbReference>
<evidence type="ECO:0000256" key="5">
    <source>
        <dbReference type="ARBA" id="ARBA00022989"/>
    </source>
</evidence>
<evidence type="ECO:0000256" key="4">
    <source>
        <dbReference type="ARBA" id="ARBA00022692"/>
    </source>
</evidence>
<feature type="transmembrane region" description="Helical" evidence="8">
    <location>
        <begin position="612"/>
        <end position="632"/>
    </location>
</feature>
<evidence type="ECO:0000313" key="9">
    <source>
        <dbReference type="EMBL" id="QHN38102.1"/>
    </source>
</evidence>
<feature type="compositionally biased region" description="Low complexity" evidence="7">
    <location>
        <begin position="880"/>
        <end position="891"/>
    </location>
</feature>
<feature type="compositionally biased region" description="Basic and acidic residues" evidence="7">
    <location>
        <begin position="1179"/>
        <end position="1212"/>
    </location>
</feature>
<evidence type="ECO:0000256" key="7">
    <source>
        <dbReference type="SAM" id="MobiDB-lite"/>
    </source>
</evidence>
<protein>
    <submittedName>
        <fullName evidence="9">MMPL family transporter</fullName>
    </submittedName>
</protein>
<feature type="transmembrane region" description="Helical" evidence="8">
    <location>
        <begin position="691"/>
        <end position="711"/>
    </location>
</feature>
<keyword evidence="6 8" id="KW-0472">Membrane</keyword>
<feature type="transmembrane region" description="Helical" evidence="8">
    <location>
        <begin position="666"/>
        <end position="684"/>
    </location>
</feature>
<organism evidence="9">
    <name type="scientific">Gordonia amarae</name>
    <dbReference type="NCBI Taxonomy" id="36821"/>
    <lineage>
        <taxon>Bacteria</taxon>
        <taxon>Bacillati</taxon>
        <taxon>Actinomycetota</taxon>
        <taxon>Actinomycetes</taxon>
        <taxon>Mycobacteriales</taxon>
        <taxon>Gordoniaceae</taxon>
        <taxon>Gordonia</taxon>
    </lineage>
</organism>
<feature type="compositionally biased region" description="Pro residues" evidence="7">
    <location>
        <begin position="798"/>
        <end position="821"/>
    </location>
</feature>
<dbReference type="Pfam" id="PF03176">
    <property type="entry name" value="MMPL"/>
    <property type="match status" value="2"/>
</dbReference>
<reference evidence="9" key="1">
    <citation type="journal article" date="2021" name="Nat. Microbiol.">
        <title>Cocultivation of an ultrasmall environmental parasitic bacterium with lytic ability against bacteria associated with wastewater foams.</title>
        <authorList>
            <person name="Batinovic S."/>
            <person name="Rose J.J.A."/>
            <person name="Ratcliffe J."/>
            <person name="Seviour R.J."/>
            <person name="Petrovski S."/>
        </authorList>
    </citation>
    <scope>NUCLEOTIDE SEQUENCE</scope>
    <source>
        <strain evidence="9">CON44</strain>
    </source>
</reference>
<dbReference type="PANTHER" id="PTHR33406">
    <property type="entry name" value="MEMBRANE PROTEIN MJ1562-RELATED"/>
    <property type="match status" value="1"/>
</dbReference>
<feature type="compositionally biased region" description="Low complexity" evidence="7">
    <location>
        <begin position="1070"/>
        <end position="1084"/>
    </location>
</feature>
<keyword evidence="5 8" id="KW-1133">Transmembrane helix</keyword>
<dbReference type="InterPro" id="IPR000731">
    <property type="entry name" value="SSD"/>
</dbReference>
<sequence>MFGAIGTMVFRLRYAVIAVLVVMMSGLGLFGLDLGKHLSQSGWFDPTSESVKGSQIADTAFGRDHKSDVILLVTPPEGTKVDDKAFGAKVENFINALVDENPDVVGREDPGIFDPFQPVGNTPAAQAAQDMKEEQLFSADRSQAFVSIGIKGDNDTDILENYKKVEHQFTGIAQRFDLPGTKFETAGLQPIAGAMARGMDEDIHRAEIIALPLVALMLFFVFGGVVAAVLPVFIGGLTIAGSLGIMKILALTTELNIFAQSVVTLIGLGIAIDYGLFIVSRFREELAEGYSTQAAVRRTVMTAGQTVVFSATIIVAALACLLIMPQGFLKSVAYGAIASVALAALLSITVLPALLAILGPRVDALGLPFLRRTKTKAEIEEGFWGQLAGWVMRHPIATAIPVVLLLLVLIVPFSGIKFGGISEAYLPPGNSSRQAQESFDKAFPAQRTEEVKLVIAYDTNDGEVTTKLQAIADQANKVPGFTKQFNAEGEKTGQYGDNGPAIIEMSAGLVDRTTAAQAIKDLRAIDTQGLRMWVAGTPALTQDSMDALMSRLPLMTVMLVLITGLLMFLAFGSLILPIKAALMTALGLGATLGILTWIFVDGHGADIANFTPGPMFAAVLVLIISIIFGLSTDYEIFLLSRMVEARQKGASTTESVRVGTAHTGRIITAAAAILVVVTGAFGLSEIVMMKYIAFGMIAALILDATVIRMLLVPATMKLLGDDCWWAPRWMQTVQRKIGLGETVLADEPDQLRDGAPGTRVVRSAGSVVAEAPTSVLRAARAAGVRPMASQVRRSSHPMPGPPTPRPDAPAPRPGAPFPGAPVPGAGAPGTTGPGPRPGPRPQHAPPAARPAPEETPAVTSVPDEAPAQQEAPASTKVRPAKVAAAKVSAAKARGREVEAPDASANEESVRAAAEPAVSTVRFAPTPQPIGGGGGWKSFRTPRLTRAGRERAHTPDTGTWTLGSSGIRSGSFPAQPPTEPVQAAEHPGGPASVDIPQRITGGRPEQPAPDHRTSERPAPEPRPAEHRTPEQRSREPRLPEPRTPEPPVQVPPIPDPRAREPRATGGPGPGPRMTGPWTTGQRPAPGQQPPAPTPPGSHTSPTDPAPRRGRRPDQSVLNRRPDLGEPGGGGPLAAELQPEPARRPRLSASARPDGDPLLNRGLSPENRDHEAAQPAPARRGGHEAGTRDTGTREAGNREAADRGGDRHASRDDDSQISVQDLLRRSQTER</sequence>
<feature type="compositionally biased region" description="Basic and acidic residues" evidence="7">
    <location>
        <begin position="1007"/>
        <end position="1042"/>
    </location>
</feature>
<evidence type="ECO:0000256" key="1">
    <source>
        <dbReference type="ARBA" id="ARBA00004651"/>
    </source>
</evidence>
<keyword evidence="3" id="KW-1003">Cell membrane</keyword>
<feature type="transmembrane region" description="Helical" evidence="8">
    <location>
        <begin position="208"/>
        <end position="226"/>
    </location>
</feature>
<dbReference type="InterPro" id="IPR050545">
    <property type="entry name" value="Mycobact_MmpL"/>
</dbReference>
<dbReference type="EMBL" id="CP045810">
    <property type="protein sequence ID" value="QHN38102.1"/>
    <property type="molecule type" value="Genomic_DNA"/>
</dbReference>
<proteinExistence type="inferred from homology"/>
<name>A0A857KFP1_9ACTN</name>
<evidence type="ECO:0000256" key="8">
    <source>
        <dbReference type="SAM" id="Phobius"/>
    </source>
</evidence>
<feature type="transmembrane region" description="Helical" evidence="8">
    <location>
        <begin position="12"/>
        <end position="32"/>
    </location>
</feature>
<comment type="subcellular location">
    <subcellularLocation>
        <location evidence="1">Cell membrane</location>
        <topology evidence="1">Multi-pass membrane protein</topology>
    </subcellularLocation>
</comment>
<feature type="compositionally biased region" description="Pro residues" evidence="7">
    <location>
        <begin position="1085"/>
        <end position="1094"/>
    </location>
</feature>
<feature type="compositionally biased region" description="Pro residues" evidence="7">
    <location>
        <begin position="1043"/>
        <end position="1054"/>
    </location>
</feature>
<feature type="compositionally biased region" description="Pro residues" evidence="7">
    <location>
        <begin position="834"/>
        <end position="849"/>
    </location>
</feature>
<dbReference type="RefSeq" id="WP_005192114.1">
    <property type="nucleotide sequence ID" value="NZ_CP045804.1"/>
</dbReference>
<gene>
    <name evidence="9" type="ORF">GII30_01905</name>
</gene>
<feature type="transmembrane region" description="Helical" evidence="8">
    <location>
        <begin position="336"/>
        <end position="358"/>
    </location>
</feature>
<feature type="compositionally biased region" description="Low complexity" evidence="7">
    <location>
        <begin position="864"/>
        <end position="873"/>
    </location>
</feature>
<keyword evidence="4 8" id="KW-0812">Transmembrane</keyword>
<dbReference type="AlphaFoldDB" id="A0A857KFP1"/>
<evidence type="ECO:0000256" key="3">
    <source>
        <dbReference type="ARBA" id="ARBA00022475"/>
    </source>
</evidence>
<dbReference type="PROSITE" id="PS50156">
    <property type="entry name" value="SSD"/>
    <property type="match status" value="1"/>
</dbReference>
<evidence type="ECO:0000256" key="2">
    <source>
        <dbReference type="ARBA" id="ARBA00010157"/>
    </source>
</evidence>
<feature type="transmembrane region" description="Helical" evidence="8">
    <location>
        <begin position="302"/>
        <end position="324"/>
    </location>
</feature>